<dbReference type="PROSITE" id="PS50835">
    <property type="entry name" value="IG_LIKE"/>
    <property type="match status" value="1"/>
</dbReference>
<organism evidence="15 16">
    <name type="scientific">Parambassis ranga</name>
    <name type="common">Indian glassy fish</name>
    <dbReference type="NCBI Taxonomy" id="210632"/>
    <lineage>
        <taxon>Eukaryota</taxon>
        <taxon>Metazoa</taxon>
        <taxon>Chordata</taxon>
        <taxon>Craniata</taxon>
        <taxon>Vertebrata</taxon>
        <taxon>Euteleostomi</taxon>
        <taxon>Actinopterygii</taxon>
        <taxon>Neopterygii</taxon>
        <taxon>Teleostei</taxon>
        <taxon>Neoteleostei</taxon>
        <taxon>Acanthomorphata</taxon>
        <taxon>Ovalentaria</taxon>
        <taxon>Ambassidae</taxon>
        <taxon>Parambassis</taxon>
    </lineage>
</organism>
<dbReference type="GO" id="GO:0012505">
    <property type="term" value="C:endomembrane system"/>
    <property type="evidence" value="ECO:0007669"/>
    <property type="project" value="UniProtKB-SubCell"/>
</dbReference>
<keyword evidence="3 13" id="KW-0812">Transmembrane</keyword>
<evidence type="ECO:0000313" key="16">
    <source>
        <dbReference type="RefSeq" id="XP_028277382.1"/>
    </source>
</evidence>
<dbReference type="InterPro" id="IPR052280">
    <property type="entry name" value="HEPACAM_domain"/>
</dbReference>
<dbReference type="InterPro" id="IPR013783">
    <property type="entry name" value="Ig-like_fold"/>
</dbReference>
<evidence type="ECO:0000256" key="9">
    <source>
        <dbReference type="ARBA" id="ARBA00023306"/>
    </source>
</evidence>
<dbReference type="SMART" id="SM00409">
    <property type="entry name" value="IG"/>
    <property type="match status" value="2"/>
</dbReference>
<evidence type="ECO:0000256" key="5">
    <source>
        <dbReference type="ARBA" id="ARBA00022989"/>
    </source>
</evidence>
<dbReference type="GeneID" id="114446128"/>
<dbReference type="InterPro" id="IPR007110">
    <property type="entry name" value="Ig-like_dom"/>
</dbReference>
<feature type="transmembrane region" description="Helical" evidence="13">
    <location>
        <begin position="269"/>
        <end position="292"/>
    </location>
</feature>
<keyword evidence="15" id="KW-1185">Reference proteome</keyword>
<evidence type="ECO:0000256" key="4">
    <source>
        <dbReference type="ARBA" id="ARBA00022729"/>
    </source>
</evidence>
<dbReference type="PANTHER" id="PTHR44888">
    <property type="entry name" value="HEPACAM FAMILY MEMBER 2-RELATED"/>
    <property type="match status" value="1"/>
</dbReference>
<dbReference type="InterPro" id="IPR003598">
    <property type="entry name" value="Ig_sub2"/>
</dbReference>
<keyword evidence="10" id="KW-0393">Immunoglobulin domain</keyword>
<dbReference type="InterPro" id="IPR003599">
    <property type="entry name" value="Ig_sub"/>
</dbReference>
<evidence type="ECO:0000256" key="11">
    <source>
        <dbReference type="ARBA" id="ARBA00046288"/>
    </source>
</evidence>
<evidence type="ECO:0000256" key="8">
    <source>
        <dbReference type="ARBA" id="ARBA00023180"/>
    </source>
</evidence>
<keyword evidence="2" id="KW-0963">Cytoplasm</keyword>
<dbReference type="OrthoDB" id="9891523at2759"/>
<dbReference type="PANTHER" id="PTHR44888:SF2">
    <property type="entry name" value="HEPATIC AND GLIAL CELL ADHESION MOLECULE"/>
    <property type="match status" value="1"/>
</dbReference>
<gene>
    <name evidence="16" type="primary">LOC114446128</name>
</gene>
<accession>A0A6P7JKH2</accession>
<evidence type="ECO:0000256" key="12">
    <source>
        <dbReference type="SAM" id="MobiDB-lite"/>
    </source>
</evidence>
<feature type="domain" description="Ig-like" evidence="14">
    <location>
        <begin position="176"/>
        <end position="262"/>
    </location>
</feature>
<evidence type="ECO:0000256" key="2">
    <source>
        <dbReference type="ARBA" id="ARBA00022490"/>
    </source>
</evidence>
<keyword evidence="7" id="KW-1015">Disulfide bond</keyword>
<name>A0A6P7JKH2_9TELE</name>
<evidence type="ECO:0000256" key="7">
    <source>
        <dbReference type="ARBA" id="ARBA00023157"/>
    </source>
</evidence>
<protein>
    <submittedName>
        <fullName evidence="16">Hepatocyte cell adhesion molecule-like isoform X1</fullName>
    </submittedName>
</protein>
<proteinExistence type="predicted"/>
<sequence>MNDCVLPVQPRVTNHAGCLGGKQSLRTKMKAARKAPSKARTINQILMLLCVAFFHSHPVLAVNMTIPSTLLRGTVGGEALLSVRYNSFSLDPPVIKWQLQREKSITVVQSIGTDIIGTLRPEYRDRILVFENGTLLLHNLRLSDDGTYDVEISITDDSFTGEGSITLTVDEPISRPYIHMESSSVLELSENIILNCSHDNGTRTIYRWFKGGKPVSNETRFVLSPDQKILTITRVLMVDDDVYSCTVENPVGNVTSLPIRLTVYRRSSLYIILSTGGIFLLITLVTVCACWTPSKKTRHPPRKPLTRLYEHPHHTPITHTDDVLPKMTEHNGINAVTSLYILQQKDPSMDDSSSNSIGSPSELDSPPCYTSPPKYTSALTPGSAARAAHRYT</sequence>
<feature type="region of interest" description="Disordered" evidence="12">
    <location>
        <begin position="346"/>
        <end position="392"/>
    </location>
</feature>
<keyword evidence="5 13" id="KW-1133">Transmembrane helix</keyword>
<dbReference type="Pfam" id="PF07686">
    <property type="entry name" value="V-set"/>
    <property type="match status" value="1"/>
</dbReference>
<comment type="subcellular location">
    <subcellularLocation>
        <location evidence="1">Cytoplasm</location>
    </subcellularLocation>
    <subcellularLocation>
        <location evidence="11">Endomembrane system</location>
        <topology evidence="11">Single-pass type I membrane protein</topology>
    </subcellularLocation>
</comment>
<keyword evidence="4" id="KW-0732">Signal</keyword>
<evidence type="ECO:0000259" key="14">
    <source>
        <dbReference type="PROSITE" id="PS50835"/>
    </source>
</evidence>
<dbReference type="InterPro" id="IPR013106">
    <property type="entry name" value="Ig_V-set"/>
</dbReference>
<reference evidence="16" key="1">
    <citation type="submission" date="2025-08" db="UniProtKB">
        <authorList>
            <consortium name="RefSeq"/>
        </authorList>
    </citation>
    <scope>IDENTIFICATION</scope>
</reference>
<dbReference type="Gene3D" id="2.60.40.10">
    <property type="entry name" value="Immunoglobulins"/>
    <property type="match status" value="2"/>
</dbReference>
<evidence type="ECO:0000256" key="1">
    <source>
        <dbReference type="ARBA" id="ARBA00004496"/>
    </source>
</evidence>
<evidence type="ECO:0000256" key="10">
    <source>
        <dbReference type="ARBA" id="ARBA00023319"/>
    </source>
</evidence>
<feature type="compositionally biased region" description="Basic and acidic residues" evidence="12">
    <location>
        <begin position="308"/>
        <end position="324"/>
    </location>
</feature>
<dbReference type="Pfam" id="PF13927">
    <property type="entry name" value="Ig_3"/>
    <property type="match status" value="1"/>
</dbReference>
<keyword evidence="6 13" id="KW-0472">Membrane</keyword>
<feature type="compositionally biased region" description="Low complexity" evidence="12">
    <location>
        <begin position="350"/>
        <end position="361"/>
    </location>
</feature>
<keyword evidence="8" id="KW-0325">Glycoprotein</keyword>
<dbReference type="RefSeq" id="XP_028277382.1">
    <property type="nucleotide sequence ID" value="XM_028421581.1"/>
</dbReference>
<dbReference type="SMART" id="SM00408">
    <property type="entry name" value="IGc2"/>
    <property type="match status" value="1"/>
</dbReference>
<feature type="region of interest" description="Disordered" evidence="12">
    <location>
        <begin position="301"/>
        <end position="324"/>
    </location>
</feature>
<evidence type="ECO:0000256" key="3">
    <source>
        <dbReference type="ARBA" id="ARBA00022692"/>
    </source>
</evidence>
<evidence type="ECO:0000313" key="15">
    <source>
        <dbReference type="Proteomes" id="UP000515145"/>
    </source>
</evidence>
<keyword evidence="9" id="KW-0131">Cell cycle</keyword>
<dbReference type="Proteomes" id="UP000515145">
    <property type="component" value="Chromosome 14"/>
</dbReference>
<dbReference type="SUPFAM" id="SSF48726">
    <property type="entry name" value="Immunoglobulin"/>
    <property type="match status" value="2"/>
</dbReference>
<dbReference type="GO" id="GO:0005737">
    <property type="term" value="C:cytoplasm"/>
    <property type="evidence" value="ECO:0007669"/>
    <property type="project" value="UniProtKB-SubCell"/>
</dbReference>
<evidence type="ECO:0000256" key="13">
    <source>
        <dbReference type="SAM" id="Phobius"/>
    </source>
</evidence>
<dbReference type="InterPro" id="IPR036179">
    <property type="entry name" value="Ig-like_dom_sf"/>
</dbReference>
<dbReference type="InParanoid" id="A0A6P7JKH2"/>
<evidence type="ECO:0000256" key="6">
    <source>
        <dbReference type="ARBA" id="ARBA00023136"/>
    </source>
</evidence>
<dbReference type="AlphaFoldDB" id="A0A6P7JKH2"/>